<dbReference type="AlphaFoldDB" id="A0A2A9HG17"/>
<accession>A0A2A9HG17</accession>
<comment type="caution">
    <text evidence="1">The sequence shown here is derived from an EMBL/GenBank/DDBJ whole genome shotgun (WGS) entry which is preliminary data.</text>
</comment>
<dbReference type="Proteomes" id="UP000223071">
    <property type="component" value="Unassembled WGS sequence"/>
</dbReference>
<protein>
    <submittedName>
        <fullName evidence="1">Uncharacterized protein</fullName>
    </submittedName>
</protein>
<dbReference type="EMBL" id="PDJQ01000001">
    <property type="protein sequence ID" value="PFG74030.1"/>
    <property type="molecule type" value="Genomic_DNA"/>
</dbReference>
<proteinExistence type="predicted"/>
<dbReference type="RefSeq" id="WP_098503449.1">
    <property type="nucleotide sequence ID" value="NZ_PDJQ01000001.1"/>
</dbReference>
<name>A0A2A9HG17_TEPT2</name>
<organism evidence="1 2">
    <name type="scientific">Tepidiforma thermophila (strain KCTC 52669 / CGMCC 1.13589 / G233)</name>
    <dbReference type="NCBI Taxonomy" id="2761530"/>
    <lineage>
        <taxon>Bacteria</taxon>
        <taxon>Bacillati</taxon>
        <taxon>Chloroflexota</taxon>
        <taxon>Tepidiformia</taxon>
        <taxon>Tepidiformales</taxon>
        <taxon>Tepidiformaceae</taxon>
        <taxon>Tepidiforma</taxon>
    </lineage>
</organism>
<reference evidence="1 2" key="1">
    <citation type="submission" date="2017-09" db="EMBL/GenBank/DDBJ databases">
        <title>Sequencing the genomes of two abundant thermophiles in Great Basin hot springs: Thermocrinis jamiesonii and novel Chloroflexi Thermoflexus hugenholtzii.</title>
        <authorList>
            <person name="Hedlund B."/>
        </authorList>
    </citation>
    <scope>NUCLEOTIDE SEQUENCE [LARGE SCALE GENOMIC DNA]</scope>
    <source>
        <strain evidence="1 2">G233</strain>
    </source>
</reference>
<evidence type="ECO:0000313" key="2">
    <source>
        <dbReference type="Proteomes" id="UP000223071"/>
    </source>
</evidence>
<sequence length="149" mass="16461">MDNDFSVDLDDIIATIRSHDVVIARFVTVHRRLLFDFRATSSEPPLVCAVDPLPSIEARYRHLRELRPGLGAPPRLVTVFWPRYVASLAGTAAWQAVRDRLITAGHPGAVARAEAALAELIALERDAQREAILGGRAFRTIWSASPSPR</sequence>
<keyword evidence="2" id="KW-1185">Reference proteome</keyword>
<gene>
    <name evidence="1" type="ORF">A9A59_1238</name>
</gene>
<evidence type="ECO:0000313" key="1">
    <source>
        <dbReference type="EMBL" id="PFG74030.1"/>
    </source>
</evidence>